<dbReference type="Gene3D" id="1.20.120.1870">
    <property type="entry name" value="Fic/DOC protein, Fido domain"/>
    <property type="match status" value="1"/>
</dbReference>
<feature type="domain" description="Fido" evidence="1">
    <location>
        <begin position="6"/>
        <end position="126"/>
    </location>
</feature>
<dbReference type="PANTHER" id="PTHR39426:SF1">
    <property type="entry name" value="HOMOLOGY TO DEATH-ON-CURING PROTEIN OF PHAGE P1"/>
    <property type="match status" value="1"/>
</dbReference>
<evidence type="ECO:0000313" key="3">
    <source>
        <dbReference type="Proteomes" id="UP001597510"/>
    </source>
</evidence>
<dbReference type="Proteomes" id="UP001597510">
    <property type="component" value="Unassembled WGS sequence"/>
</dbReference>
<dbReference type="NCBIfam" id="TIGR01550">
    <property type="entry name" value="DOC_P1"/>
    <property type="match status" value="1"/>
</dbReference>
<comment type="caution">
    <text evidence="2">The sequence shown here is derived from an EMBL/GenBank/DDBJ whole genome shotgun (WGS) entry which is preliminary data.</text>
</comment>
<dbReference type="InterPro" id="IPR036597">
    <property type="entry name" value="Fido-like_dom_sf"/>
</dbReference>
<keyword evidence="3" id="KW-1185">Reference proteome</keyword>
<dbReference type="InterPro" id="IPR053737">
    <property type="entry name" value="Type_II_TA_Toxin"/>
</dbReference>
<evidence type="ECO:0000313" key="2">
    <source>
        <dbReference type="EMBL" id="MFD2522475.1"/>
    </source>
</evidence>
<dbReference type="PANTHER" id="PTHR39426">
    <property type="entry name" value="HOMOLOGY TO DEATH-ON-CURING PROTEIN OF PHAGE P1"/>
    <property type="match status" value="1"/>
</dbReference>
<dbReference type="EMBL" id="JBHULC010000021">
    <property type="protein sequence ID" value="MFD2522475.1"/>
    <property type="molecule type" value="Genomic_DNA"/>
</dbReference>
<dbReference type="PROSITE" id="PS51459">
    <property type="entry name" value="FIDO"/>
    <property type="match status" value="1"/>
</dbReference>
<accession>A0ABW5JC89</accession>
<organism evidence="2 3">
    <name type="scientific">Emticicia soli</name>
    <dbReference type="NCBI Taxonomy" id="2027878"/>
    <lineage>
        <taxon>Bacteria</taxon>
        <taxon>Pseudomonadati</taxon>
        <taxon>Bacteroidota</taxon>
        <taxon>Cytophagia</taxon>
        <taxon>Cytophagales</taxon>
        <taxon>Leadbetterellaceae</taxon>
        <taxon>Emticicia</taxon>
    </lineage>
</organism>
<dbReference type="Pfam" id="PF02661">
    <property type="entry name" value="Fic"/>
    <property type="match status" value="1"/>
</dbReference>
<dbReference type="InterPro" id="IPR003812">
    <property type="entry name" value="Fido"/>
</dbReference>
<evidence type="ECO:0000259" key="1">
    <source>
        <dbReference type="PROSITE" id="PS51459"/>
    </source>
</evidence>
<proteinExistence type="predicted"/>
<reference evidence="3" key="1">
    <citation type="journal article" date="2019" name="Int. J. Syst. Evol. Microbiol.">
        <title>The Global Catalogue of Microorganisms (GCM) 10K type strain sequencing project: providing services to taxonomists for standard genome sequencing and annotation.</title>
        <authorList>
            <consortium name="The Broad Institute Genomics Platform"/>
            <consortium name="The Broad Institute Genome Sequencing Center for Infectious Disease"/>
            <person name="Wu L."/>
            <person name="Ma J."/>
        </authorList>
    </citation>
    <scope>NUCLEOTIDE SEQUENCE [LARGE SCALE GENOMIC DNA]</scope>
    <source>
        <strain evidence="3">KCTC 52344</strain>
    </source>
</reference>
<dbReference type="RefSeq" id="WP_340237385.1">
    <property type="nucleotide sequence ID" value="NZ_JBBEWC010000008.1"/>
</dbReference>
<dbReference type="InterPro" id="IPR006440">
    <property type="entry name" value="Doc"/>
</dbReference>
<gene>
    <name evidence="2" type="ORF">ACFSR2_16370</name>
</gene>
<name>A0ABW5JC89_9BACT</name>
<dbReference type="SUPFAM" id="SSF140931">
    <property type="entry name" value="Fic-like"/>
    <property type="match status" value="1"/>
</dbReference>
<sequence>MSFQYFDTEHAIFTHDEIIRTSGGSFGILNAGLLTSTLEHVQNDFYYETLEDKLTHLFFSINKNHCFADGNKRASIALSAYFLEINNCELIVRRFIQETENIAVDVADNRIDKDLLFEIIYSLIYENDYSEALKLKIIAAKSGL</sequence>
<protein>
    <submittedName>
        <fullName evidence="2">Type II toxin-antitoxin system death-on-curing family toxin</fullName>
    </submittedName>
</protein>